<sequence>MATLPPGDVVSSALVRAALARKMKLHFANLLYGKNYLVDRKAFMAHLSQESLTLTLLRAGVVAVANPYAIPDSVSTVLSAWSLSFWRAISYTTVTRVLEEISVQCFTPRIAGELYSALMKDVAKSSLRKYARYQCNRTIVASLIFHTAFRSAILPNAAVLIVESGLDMCRRPVRAWPACLRRSLHRFFTVLAYTSLGAALATLIEPGAVTRAGAIVGEACAYGSLGIHTVMFQDIAPVAGFFWHIANTKTLYLE</sequence>
<evidence type="ECO:0000313" key="1">
    <source>
        <dbReference type="EMBL" id="KAF0746558.1"/>
    </source>
</evidence>
<dbReference type="PANTHER" id="PTHR36074">
    <property type="entry name" value="ISOPENTENYL-DIPHOSPHATE DELTA-ISOMERASE"/>
    <property type="match status" value="1"/>
</dbReference>
<proteinExistence type="predicted"/>
<dbReference type="Proteomes" id="UP000469452">
    <property type="component" value="Unassembled WGS sequence"/>
</dbReference>
<dbReference type="VEuPathDB" id="FungiDB:H257_08311"/>
<evidence type="ECO:0000313" key="2">
    <source>
        <dbReference type="Proteomes" id="UP000469452"/>
    </source>
</evidence>
<dbReference type="AlphaFoldDB" id="A0A6A5ABT6"/>
<name>A0A6A5ABT6_APHAT</name>
<dbReference type="EMBL" id="VJMI01013916">
    <property type="protein sequence ID" value="KAF0746558.1"/>
    <property type="molecule type" value="Genomic_DNA"/>
</dbReference>
<gene>
    <name evidence="1" type="ORF">AaE_008075</name>
</gene>
<dbReference type="PANTHER" id="PTHR36074:SF1">
    <property type="entry name" value="ISOPENTENYL-DIPHOSPHATE DELTA-ISOMERASE"/>
    <property type="match status" value="1"/>
</dbReference>
<comment type="caution">
    <text evidence="1">The sequence shown here is derived from an EMBL/GenBank/DDBJ whole genome shotgun (WGS) entry which is preliminary data.</text>
</comment>
<organism evidence="1 2">
    <name type="scientific">Aphanomyces astaci</name>
    <name type="common">Crayfish plague agent</name>
    <dbReference type="NCBI Taxonomy" id="112090"/>
    <lineage>
        <taxon>Eukaryota</taxon>
        <taxon>Sar</taxon>
        <taxon>Stramenopiles</taxon>
        <taxon>Oomycota</taxon>
        <taxon>Saprolegniomycetes</taxon>
        <taxon>Saprolegniales</taxon>
        <taxon>Verrucalvaceae</taxon>
        <taxon>Aphanomyces</taxon>
    </lineage>
</organism>
<protein>
    <submittedName>
        <fullName evidence="1">Uncharacterized protein</fullName>
    </submittedName>
</protein>
<accession>A0A6A5ABT6</accession>
<reference evidence="1 2" key="1">
    <citation type="submission" date="2019-06" db="EMBL/GenBank/DDBJ databases">
        <title>Genomics analysis of Aphanomyces spp. identifies a new class of oomycete effector associated with host adaptation.</title>
        <authorList>
            <person name="Gaulin E."/>
        </authorList>
    </citation>
    <scope>NUCLEOTIDE SEQUENCE [LARGE SCALE GENOMIC DNA]</scope>
    <source>
        <strain evidence="1 2">E</strain>
    </source>
</reference>